<dbReference type="Pfam" id="PF20167">
    <property type="entry name" value="Transposase_32"/>
    <property type="match status" value="1"/>
</dbReference>
<protein>
    <recommendedName>
        <fullName evidence="2">Putative plant transposon protein domain-containing protein</fullName>
    </recommendedName>
</protein>
<accession>A0ABR0MP85</accession>
<evidence type="ECO:0000259" key="2">
    <source>
        <dbReference type="Pfam" id="PF20167"/>
    </source>
</evidence>
<gene>
    <name evidence="3" type="ORF">PVK06_043724</name>
</gene>
<organism evidence="3 4">
    <name type="scientific">Gossypium arboreum</name>
    <name type="common">Tree cotton</name>
    <name type="synonym">Gossypium nanking</name>
    <dbReference type="NCBI Taxonomy" id="29729"/>
    <lineage>
        <taxon>Eukaryota</taxon>
        <taxon>Viridiplantae</taxon>
        <taxon>Streptophyta</taxon>
        <taxon>Embryophyta</taxon>
        <taxon>Tracheophyta</taxon>
        <taxon>Spermatophyta</taxon>
        <taxon>Magnoliopsida</taxon>
        <taxon>eudicotyledons</taxon>
        <taxon>Gunneridae</taxon>
        <taxon>Pentapetalae</taxon>
        <taxon>rosids</taxon>
        <taxon>malvids</taxon>
        <taxon>Malvales</taxon>
        <taxon>Malvaceae</taxon>
        <taxon>Malvoideae</taxon>
        <taxon>Gossypium</taxon>
    </lineage>
</organism>
<reference evidence="3 4" key="1">
    <citation type="submission" date="2023-03" db="EMBL/GenBank/DDBJ databases">
        <title>WGS of Gossypium arboreum.</title>
        <authorList>
            <person name="Yu D."/>
        </authorList>
    </citation>
    <scope>NUCLEOTIDE SEQUENCE [LARGE SCALE GENOMIC DNA]</scope>
    <source>
        <tissue evidence="3">Leaf</tissue>
    </source>
</reference>
<proteinExistence type="predicted"/>
<feature type="region of interest" description="Disordered" evidence="1">
    <location>
        <begin position="168"/>
        <end position="192"/>
    </location>
</feature>
<name>A0ABR0MP85_GOSAR</name>
<sequence>MARTRGLLPWDANTINELYNLTVDVDEHSDFFVEVTDEKKDLLVQDLCIERARWKRSHPKNFTMHHHFLTLHSKIWFHFVNCKLLPSTHNTTVNLDRMCLIHSIIKSRKFDVGAILHREIVECAAQQTCILVFPSLVMSLCQQTRIVPQEDEEIMENKGAINEASVERMTRGTETQIQKEAGTSKTKKGKAKVDNKGTTLDIETSLWCKMKDVEKMVTSTSNGQIKLVATIEDIENS</sequence>
<keyword evidence="4" id="KW-1185">Reference proteome</keyword>
<feature type="domain" description="Putative plant transposon protein" evidence="2">
    <location>
        <begin position="9"/>
        <end position="146"/>
    </location>
</feature>
<evidence type="ECO:0000313" key="3">
    <source>
        <dbReference type="EMBL" id="KAK5775784.1"/>
    </source>
</evidence>
<dbReference type="InterPro" id="IPR046796">
    <property type="entry name" value="Transposase_32_dom"/>
</dbReference>
<evidence type="ECO:0000256" key="1">
    <source>
        <dbReference type="SAM" id="MobiDB-lite"/>
    </source>
</evidence>
<dbReference type="EMBL" id="JARKNE010000012">
    <property type="protein sequence ID" value="KAK5775784.1"/>
    <property type="molecule type" value="Genomic_DNA"/>
</dbReference>
<dbReference type="Proteomes" id="UP001358586">
    <property type="component" value="Chromosome 12"/>
</dbReference>
<comment type="caution">
    <text evidence="3">The sequence shown here is derived from an EMBL/GenBank/DDBJ whole genome shotgun (WGS) entry which is preliminary data.</text>
</comment>
<evidence type="ECO:0000313" key="4">
    <source>
        <dbReference type="Proteomes" id="UP001358586"/>
    </source>
</evidence>